<evidence type="ECO:0000259" key="5">
    <source>
        <dbReference type="SMART" id="SM00409"/>
    </source>
</evidence>
<evidence type="ECO:0000256" key="3">
    <source>
        <dbReference type="ARBA" id="ARBA00023136"/>
    </source>
</evidence>
<evidence type="ECO:0000313" key="6">
    <source>
        <dbReference type="Ensembl" id="ENSGMOP00000067144.1"/>
    </source>
</evidence>
<dbReference type="Proteomes" id="UP000694546">
    <property type="component" value="Chromosome 15"/>
</dbReference>
<dbReference type="SUPFAM" id="SSF48726">
    <property type="entry name" value="Immunoglobulin"/>
    <property type="match status" value="1"/>
</dbReference>
<keyword evidence="3" id="KW-0472">Membrane</keyword>
<feature type="signal peptide" evidence="4">
    <location>
        <begin position="1"/>
        <end position="19"/>
    </location>
</feature>
<dbReference type="InterPro" id="IPR013783">
    <property type="entry name" value="Ig-like_fold"/>
</dbReference>
<evidence type="ECO:0000256" key="1">
    <source>
        <dbReference type="ARBA" id="ARBA00004370"/>
    </source>
</evidence>
<keyword evidence="2" id="KW-0812">Transmembrane</keyword>
<reference evidence="6" key="2">
    <citation type="submission" date="2025-09" db="UniProtKB">
        <authorList>
            <consortium name="Ensembl"/>
        </authorList>
    </citation>
    <scope>IDENTIFICATION</scope>
</reference>
<feature type="domain" description="Immunoglobulin" evidence="5">
    <location>
        <begin position="24"/>
        <end position="125"/>
    </location>
</feature>
<reference evidence="6" key="1">
    <citation type="submission" date="2025-08" db="UniProtKB">
        <authorList>
            <consortium name="Ensembl"/>
        </authorList>
    </citation>
    <scope>IDENTIFICATION</scope>
</reference>
<keyword evidence="4" id="KW-0732">Signal</keyword>
<dbReference type="InterPro" id="IPR036179">
    <property type="entry name" value="Ig-like_dom_sf"/>
</dbReference>
<dbReference type="Pfam" id="PF07686">
    <property type="entry name" value="V-set"/>
    <property type="match status" value="1"/>
</dbReference>
<dbReference type="InterPro" id="IPR050671">
    <property type="entry name" value="CD300_family_receptors"/>
</dbReference>
<accession>A0A8C5CUE0</accession>
<keyword evidence="7" id="KW-1185">Reference proteome</keyword>
<dbReference type="InterPro" id="IPR013106">
    <property type="entry name" value="Ig_V-set"/>
</dbReference>
<dbReference type="PANTHER" id="PTHR11860">
    <property type="entry name" value="POLYMERIC-IMMUNOGLOBULIN RECEPTOR"/>
    <property type="match status" value="1"/>
</dbReference>
<feature type="chain" id="PRO_5045899895" description="Immunoglobulin domain-containing protein" evidence="4">
    <location>
        <begin position="20"/>
        <end position="306"/>
    </location>
</feature>
<proteinExistence type="predicted"/>
<dbReference type="PANTHER" id="PTHR11860:SF87">
    <property type="entry name" value="CMRF35-LIKE MOLECULE 8"/>
    <property type="match status" value="1"/>
</dbReference>
<evidence type="ECO:0000256" key="4">
    <source>
        <dbReference type="SAM" id="SignalP"/>
    </source>
</evidence>
<dbReference type="InterPro" id="IPR003599">
    <property type="entry name" value="Ig_sub"/>
</dbReference>
<dbReference type="Gene3D" id="2.60.40.10">
    <property type="entry name" value="Immunoglobulins"/>
    <property type="match status" value="2"/>
</dbReference>
<dbReference type="GO" id="GO:0004888">
    <property type="term" value="F:transmembrane signaling receptor activity"/>
    <property type="evidence" value="ECO:0007669"/>
    <property type="project" value="TreeGrafter"/>
</dbReference>
<dbReference type="Ensembl" id="ENSGMOT00000062710.1">
    <property type="protein sequence ID" value="ENSGMOP00000067144.1"/>
    <property type="gene ID" value="ENSGMOG00000012650.2"/>
</dbReference>
<dbReference type="GeneTree" id="ENSGT00940000169918"/>
<dbReference type="GO" id="GO:0005886">
    <property type="term" value="C:plasma membrane"/>
    <property type="evidence" value="ECO:0007669"/>
    <property type="project" value="TreeGrafter"/>
</dbReference>
<organism evidence="6 7">
    <name type="scientific">Gadus morhua</name>
    <name type="common">Atlantic cod</name>
    <dbReference type="NCBI Taxonomy" id="8049"/>
    <lineage>
        <taxon>Eukaryota</taxon>
        <taxon>Metazoa</taxon>
        <taxon>Chordata</taxon>
        <taxon>Craniata</taxon>
        <taxon>Vertebrata</taxon>
        <taxon>Euteleostomi</taxon>
        <taxon>Actinopterygii</taxon>
        <taxon>Neopterygii</taxon>
        <taxon>Teleostei</taxon>
        <taxon>Neoteleostei</taxon>
        <taxon>Acanthomorphata</taxon>
        <taxon>Zeiogadaria</taxon>
        <taxon>Gadariae</taxon>
        <taxon>Gadiformes</taxon>
        <taxon>Gadoidei</taxon>
        <taxon>Gadidae</taxon>
        <taxon>Gadus</taxon>
    </lineage>
</organism>
<feature type="domain" description="Immunoglobulin" evidence="5">
    <location>
        <begin position="135"/>
        <end position="220"/>
    </location>
</feature>
<dbReference type="SMART" id="SM00409">
    <property type="entry name" value="IG"/>
    <property type="match status" value="2"/>
</dbReference>
<dbReference type="AlphaFoldDB" id="A0A8C5CUE0"/>
<evidence type="ECO:0000256" key="2">
    <source>
        <dbReference type="ARBA" id="ARBA00022692"/>
    </source>
</evidence>
<comment type="subcellular location">
    <subcellularLocation>
        <location evidence="1">Membrane</location>
    </subcellularLocation>
</comment>
<sequence>MAPFLVIVVTLCRLTGTHGITTVSEEVSVEVGATVSIPCLYKPSHKNLVKYLCKGGVWLSCDKIITTNSKSSFPEGQYTISDDPDQGVFTVSIISQEEGTQTYWCAVEMGFSKLDEKTQFKLFVSKGKSSLYVDQQEITGFAGDSINISFDSKTHGKRGWCILGHCKEPQDGFIEGSHYSIDASKQGVFVVTMKDLDMESSGWYIFFQGKLNMPIHLTVAVNSKTMNTRKFKSVASKGIKKNILVKQTLKLNQIVSSLIKVSSETDVVYSSVMPVHSTAAQNKPTGDMNLKVNPLLVIHLIHAFIY</sequence>
<dbReference type="CDD" id="cd05716">
    <property type="entry name" value="IgV_pIgR_like"/>
    <property type="match status" value="1"/>
</dbReference>
<protein>
    <recommendedName>
        <fullName evidence="5">Immunoglobulin domain-containing protein</fullName>
    </recommendedName>
</protein>
<name>A0A8C5CUE0_GADMO</name>
<evidence type="ECO:0000313" key="7">
    <source>
        <dbReference type="Proteomes" id="UP000694546"/>
    </source>
</evidence>